<keyword evidence="7" id="KW-0963">Cytoplasm</keyword>
<dbReference type="PANTHER" id="PTHR21090">
    <property type="entry name" value="AROM/DEHYDROQUINATE SYNTHASE"/>
    <property type="match status" value="1"/>
</dbReference>
<keyword evidence="5 7" id="KW-0057">Aromatic amino acid biosynthesis</keyword>
<feature type="binding site" evidence="7">
    <location>
        <position position="103"/>
    </location>
    <ligand>
        <name>phosphoenolpyruvate</name>
        <dbReference type="ChEBI" id="CHEBI:58702"/>
    </ligand>
</feature>
<comment type="catalytic activity">
    <reaction evidence="6">
        <text>3-phosphoshikimate + phosphoenolpyruvate = 5-O-(1-carboxyvinyl)-3-phosphoshikimate + phosphate</text>
        <dbReference type="Rhea" id="RHEA:21256"/>
        <dbReference type="ChEBI" id="CHEBI:43474"/>
        <dbReference type="ChEBI" id="CHEBI:57701"/>
        <dbReference type="ChEBI" id="CHEBI:58702"/>
        <dbReference type="ChEBI" id="CHEBI:145989"/>
        <dbReference type="EC" id="2.5.1.19"/>
    </reaction>
    <physiologicalReaction direction="left-to-right" evidence="6">
        <dbReference type="Rhea" id="RHEA:21257"/>
    </physiologicalReaction>
</comment>
<dbReference type="Proteomes" id="UP000823616">
    <property type="component" value="Unassembled WGS sequence"/>
</dbReference>
<dbReference type="InterPro" id="IPR001986">
    <property type="entry name" value="Enolpyruvate_Tfrase_dom"/>
</dbReference>
<sequence length="447" mass="47332">MRSGRTTRKEEAVQVYASRHTLSGSVEVPGSKSHTIRACLFAAMAEGTSFIRNPLEGADCLSALHAVEAFGAQVRTEPGLWTVTAPEGGLRLPDQVIDVGNSGSALYFLTPVAATLPGWTVITGDASIRTRPVRQILQAVKDLGGDGFCTRPDMDAPPLVVKGPVRAGHVEHEGVLSQQISGLLMAAARLQGTTVIDLRTPKETPFVAMTVGWLESVGIHVRMDRKTMAHFEIDGPQPYRAFDRVIPSDWEAAAFPAVAAVITGSRLSVPAVDLSGTQGDAALVDVLRAMGADLEIDRGDGCLHINRQGTGRFPLRGGTFNCSAFPDAVPSLAVAACFAEGDTTLTDIGVVRLKETDRIAILHRELAALGAETEEGPDFLRIRGKGGRGLHGGVCESWHDHRIAMALSVMGLALDGGLTVRNAECCAVSFPGFYEKMNAAGAGFVCK</sequence>
<dbReference type="PIRSF" id="PIRSF000505">
    <property type="entry name" value="EPSPS"/>
    <property type="match status" value="1"/>
</dbReference>
<comment type="similarity">
    <text evidence="2 7">Belongs to the EPSP synthase family.</text>
</comment>
<dbReference type="Pfam" id="PF00275">
    <property type="entry name" value="EPSP_synthase"/>
    <property type="match status" value="1"/>
</dbReference>
<dbReference type="CDD" id="cd01556">
    <property type="entry name" value="EPSP_synthase"/>
    <property type="match status" value="1"/>
</dbReference>
<comment type="function">
    <text evidence="7">Catalyzes the transfer of the enolpyruvyl moiety of phosphoenolpyruvate (PEP) to the 5-hydroxyl of shikimate-3-phosphate (S3P) to produce enolpyruvyl shikimate-3-phosphate and inorganic phosphate.</text>
</comment>
<name>A0A9D9HDL1_9SPIR</name>
<dbReference type="GO" id="GO:0003866">
    <property type="term" value="F:3-phosphoshikimate 1-carboxyvinyltransferase activity"/>
    <property type="evidence" value="ECO:0007669"/>
    <property type="project" value="UniProtKB-UniRule"/>
</dbReference>
<dbReference type="PANTHER" id="PTHR21090:SF5">
    <property type="entry name" value="PENTAFUNCTIONAL AROM POLYPEPTIDE"/>
    <property type="match status" value="1"/>
</dbReference>
<comment type="caution">
    <text evidence="9">The sequence shown here is derived from an EMBL/GenBank/DDBJ whole genome shotgun (WGS) entry which is preliminary data.</text>
</comment>
<feature type="binding site" evidence="7">
    <location>
        <position position="32"/>
    </location>
    <ligand>
        <name>phosphoenolpyruvate</name>
        <dbReference type="ChEBI" id="CHEBI:58702"/>
    </ligand>
</feature>
<feature type="binding site" evidence="7">
    <location>
        <position position="32"/>
    </location>
    <ligand>
        <name>3-phosphoshikimate</name>
        <dbReference type="ChEBI" id="CHEBI:145989"/>
    </ligand>
</feature>
<feature type="binding site" evidence="7">
    <location>
        <position position="327"/>
    </location>
    <ligand>
        <name>3-phosphoshikimate</name>
        <dbReference type="ChEBI" id="CHEBI:145989"/>
    </ligand>
</feature>
<feature type="binding site" evidence="7">
    <location>
        <position position="131"/>
    </location>
    <ligand>
        <name>phosphoenolpyruvate</name>
        <dbReference type="ChEBI" id="CHEBI:58702"/>
    </ligand>
</feature>
<evidence type="ECO:0000256" key="5">
    <source>
        <dbReference type="ARBA" id="ARBA00023141"/>
    </source>
</evidence>
<dbReference type="SUPFAM" id="SSF55205">
    <property type="entry name" value="EPT/RTPC-like"/>
    <property type="match status" value="1"/>
</dbReference>
<comment type="subunit">
    <text evidence="7">Monomer.</text>
</comment>
<evidence type="ECO:0000313" key="9">
    <source>
        <dbReference type="EMBL" id="MBO8450315.1"/>
    </source>
</evidence>
<dbReference type="InterPro" id="IPR036968">
    <property type="entry name" value="Enolpyruvate_Tfrase_sf"/>
</dbReference>
<feature type="binding site" evidence="7">
    <location>
        <position position="177"/>
    </location>
    <ligand>
        <name>3-phosphoshikimate</name>
        <dbReference type="ChEBI" id="CHEBI:145989"/>
    </ligand>
</feature>
<reference evidence="9" key="1">
    <citation type="submission" date="2020-10" db="EMBL/GenBank/DDBJ databases">
        <authorList>
            <person name="Gilroy R."/>
        </authorList>
    </citation>
    <scope>NUCLEOTIDE SEQUENCE</scope>
    <source>
        <strain evidence="9">B3-4054</strain>
    </source>
</reference>
<dbReference type="AlphaFoldDB" id="A0A9D9HDL1"/>
<evidence type="ECO:0000256" key="6">
    <source>
        <dbReference type="ARBA" id="ARBA00044633"/>
    </source>
</evidence>
<dbReference type="GO" id="GO:0009073">
    <property type="term" value="P:aromatic amino acid family biosynthetic process"/>
    <property type="evidence" value="ECO:0007669"/>
    <property type="project" value="UniProtKB-KW"/>
</dbReference>
<evidence type="ECO:0000256" key="3">
    <source>
        <dbReference type="ARBA" id="ARBA00022605"/>
    </source>
</evidence>
<feature type="domain" description="Enolpyruvate transferase" evidence="8">
    <location>
        <begin position="20"/>
        <end position="437"/>
    </location>
</feature>
<evidence type="ECO:0000256" key="2">
    <source>
        <dbReference type="ARBA" id="ARBA00009948"/>
    </source>
</evidence>
<evidence type="ECO:0000313" key="10">
    <source>
        <dbReference type="Proteomes" id="UP000823616"/>
    </source>
</evidence>
<feature type="binding site" evidence="7">
    <location>
        <position position="178"/>
    </location>
    <ligand>
        <name>3-phosphoshikimate</name>
        <dbReference type="ChEBI" id="CHEBI:145989"/>
    </ligand>
</feature>
<keyword evidence="3 7" id="KW-0028">Amino-acid biosynthesis</keyword>
<comment type="pathway">
    <text evidence="1 7">Metabolic intermediate biosynthesis; chorismate biosynthesis; chorismate from D-erythrose 4-phosphate and phosphoenolpyruvate: step 6/7.</text>
</comment>
<dbReference type="InterPro" id="IPR013792">
    <property type="entry name" value="RNA3'P_cycl/enolpyr_Trfase_a/b"/>
</dbReference>
<keyword evidence="4 7" id="KW-0808">Transferase</keyword>
<evidence type="ECO:0000256" key="4">
    <source>
        <dbReference type="ARBA" id="ARBA00022679"/>
    </source>
</evidence>
<organism evidence="9 10">
    <name type="scientific">Candidatus Avitreponema avistercoris</name>
    <dbReference type="NCBI Taxonomy" id="2840705"/>
    <lineage>
        <taxon>Bacteria</taxon>
        <taxon>Pseudomonadati</taxon>
        <taxon>Spirochaetota</taxon>
        <taxon>Spirochaetia</taxon>
        <taxon>Spirochaetales</taxon>
        <taxon>Candidatus Avitreponema</taxon>
    </lineage>
</organism>
<dbReference type="EC" id="2.5.1.19" evidence="7"/>
<feature type="binding site" evidence="7">
    <location>
        <position position="402"/>
    </location>
    <ligand>
        <name>phosphoenolpyruvate</name>
        <dbReference type="ChEBI" id="CHEBI:58702"/>
    </ligand>
</feature>
<dbReference type="GO" id="GO:0008652">
    <property type="term" value="P:amino acid biosynthetic process"/>
    <property type="evidence" value="ECO:0007669"/>
    <property type="project" value="UniProtKB-KW"/>
</dbReference>
<dbReference type="NCBIfam" id="TIGR01356">
    <property type="entry name" value="aroA"/>
    <property type="match status" value="1"/>
</dbReference>
<feature type="binding site" evidence="7">
    <location>
        <position position="354"/>
    </location>
    <ligand>
        <name>3-phosphoshikimate</name>
        <dbReference type="ChEBI" id="CHEBI:145989"/>
    </ligand>
</feature>
<gene>
    <name evidence="7 9" type="primary">aroA</name>
    <name evidence="9" type="ORF">IAA96_04335</name>
</gene>
<feature type="binding site" evidence="7">
    <location>
        <position position="178"/>
    </location>
    <ligand>
        <name>phosphoenolpyruvate</name>
        <dbReference type="ChEBI" id="CHEBI:58702"/>
    </ligand>
</feature>
<comment type="caution">
    <text evidence="7">Lacks conserved residue(s) required for the propagation of feature annotation.</text>
</comment>
<dbReference type="EMBL" id="JADIMS010000070">
    <property type="protein sequence ID" value="MBO8450315.1"/>
    <property type="molecule type" value="Genomic_DNA"/>
</dbReference>
<dbReference type="InterPro" id="IPR006264">
    <property type="entry name" value="EPSP_synthase"/>
</dbReference>
<feature type="binding site" evidence="7">
    <location>
        <position position="358"/>
    </location>
    <ligand>
        <name>phosphoenolpyruvate</name>
        <dbReference type="ChEBI" id="CHEBI:58702"/>
    </ligand>
</feature>
<feature type="active site" description="Proton acceptor" evidence="7">
    <location>
        <position position="327"/>
    </location>
</feature>
<feature type="binding site" evidence="7">
    <location>
        <position position="37"/>
    </location>
    <ligand>
        <name>3-phosphoshikimate</name>
        <dbReference type="ChEBI" id="CHEBI:145989"/>
    </ligand>
</feature>
<proteinExistence type="inferred from homology"/>
<evidence type="ECO:0000256" key="7">
    <source>
        <dbReference type="HAMAP-Rule" id="MF_00210"/>
    </source>
</evidence>
<protein>
    <recommendedName>
        <fullName evidence="7">3-phosphoshikimate 1-carboxyvinyltransferase</fullName>
        <ecNumber evidence="7">2.5.1.19</ecNumber>
    </recommendedName>
    <alternativeName>
        <fullName evidence="7">5-enolpyruvylshikimate-3-phosphate synthase</fullName>
        <shortName evidence="7">EPSP synthase</shortName>
        <shortName evidence="7">EPSPS</shortName>
    </alternativeName>
</protein>
<feature type="binding site" evidence="7">
    <location>
        <position position="33"/>
    </location>
    <ligand>
        <name>3-phosphoshikimate</name>
        <dbReference type="ChEBI" id="CHEBI:145989"/>
    </ligand>
</feature>
<accession>A0A9D9HDL1</accession>
<dbReference type="GO" id="GO:0005737">
    <property type="term" value="C:cytoplasm"/>
    <property type="evidence" value="ECO:0007669"/>
    <property type="project" value="UniProtKB-SubCell"/>
</dbReference>
<reference evidence="9" key="2">
    <citation type="journal article" date="2021" name="PeerJ">
        <title>Extensive microbial diversity within the chicken gut microbiome revealed by metagenomics and culture.</title>
        <authorList>
            <person name="Gilroy R."/>
            <person name="Ravi A."/>
            <person name="Getino M."/>
            <person name="Pursley I."/>
            <person name="Horton D.L."/>
            <person name="Alikhan N.F."/>
            <person name="Baker D."/>
            <person name="Gharbi K."/>
            <person name="Hall N."/>
            <person name="Watson M."/>
            <person name="Adriaenssens E.M."/>
            <person name="Foster-Nyarko E."/>
            <person name="Jarju S."/>
            <person name="Secka A."/>
            <person name="Antonio M."/>
            <person name="Oren A."/>
            <person name="Chaudhuri R.R."/>
            <person name="La Ragione R."/>
            <person name="Hildebrand F."/>
            <person name="Pallen M.J."/>
        </authorList>
    </citation>
    <scope>NUCLEOTIDE SEQUENCE</scope>
    <source>
        <strain evidence="9">B3-4054</strain>
    </source>
</reference>
<dbReference type="GO" id="GO:0009423">
    <property type="term" value="P:chorismate biosynthetic process"/>
    <property type="evidence" value="ECO:0007669"/>
    <property type="project" value="UniProtKB-UniRule"/>
</dbReference>
<comment type="subcellular location">
    <subcellularLocation>
        <location evidence="7">Cytoplasm</location>
    </subcellularLocation>
</comment>
<evidence type="ECO:0000256" key="1">
    <source>
        <dbReference type="ARBA" id="ARBA00004811"/>
    </source>
</evidence>
<dbReference type="HAMAP" id="MF_00210">
    <property type="entry name" value="EPSP_synth"/>
    <property type="match status" value="1"/>
</dbReference>
<dbReference type="Gene3D" id="3.65.10.10">
    <property type="entry name" value="Enolpyruvate transferase domain"/>
    <property type="match status" value="2"/>
</dbReference>
<evidence type="ECO:0000259" key="8">
    <source>
        <dbReference type="Pfam" id="PF00275"/>
    </source>
</evidence>